<dbReference type="EMBL" id="JACIDZ010000003">
    <property type="protein sequence ID" value="MBB4121544.1"/>
    <property type="molecule type" value="Genomic_DNA"/>
</dbReference>
<keyword evidence="2" id="KW-1185">Reference proteome</keyword>
<sequence length="441" mass="50235">MALPPRILDLRSLSVLKNLPNVAQKHSTELRVFGGAVARIWMLETCRTERQLSGFSYDLFDITPFNSDVDIWHLADKDRSFEIKKNILESVPFAPWCRWALQSKEEGLTTQQNRATSTQVPLRMLYLSTSQRTTISDEAYRDISDRKVTFERNPEFRKGALAKSIKDVEFFGLLLALNVLVDMKEILGTSELRNKSEALSWLKEERTRADIRLAAQHPILKLRFWSMLSSLLAKGAPETEEFVDLILSQVRAVDPDHPFLIQNDVGSRHSTCLSSKPIDYWKFRVPELSPAVRVGQDAQIVANRILKKFPVFRESKFDPAFRVVGAVERLRIDTVKSTNENTGLELDPAYASWSLDEFIQISWDPGPQFQDDLDPRSLTAAIFPYDQELSETVGQTAAVGGSFTNGRRWIRFDTDHLLQRFKSSGELFIDIVILQSLKAAV</sequence>
<gene>
    <name evidence="1" type="ORF">GGR30_001458</name>
</gene>
<protein>
    <submittedName>
        <fullName evidence="1">Uncharacterized protein</fullName>
    </submittedName>
</protein>
<name>A0A7W6KHS0_9HYPH</name>
<accession>A0A7W6KHS0</accession>
<comment type="caution">
    <text evidence="1">The sequence shown here is derived from an EMBL/GenBank/DDBJ whole genome shotgun (WGS) entry which is preliminary data.</text>
</comment>
<dbReference type="AlphaFoldDB" id="A0A7W6KHS0"/>
<evidence type="ECO:0000313" key="2">
    <source>
        <dbReference type="Proteomes" id="UP000530571"/>
    </source>
</evidence>
<organism evidence="1 2">
    <name type="scientific">Martelella radicis</name>
    <dbReference type="NCBI Taxonomy" id="1397476"/>
    <lineage>
        <taxon>Bacteria</taxon>
        <taxon>Pseudomonadati</taxon>
        <taxon>Pseudomonadota</taxon>
        <taxon>Alphaproteobacteria</taxon>
        <taxon>Hyphomicrobiales</taxon>
        <taxon>Aurantimonadaceae</taxon>
        <taxon>Martelella</taxon>
    </lineage>
</organism>
<proteinExistence type="predicted"/>
<dbReference type="RefSeq" id="WP_183484038.1">
    <property type="nucleotide sequence ID" value="NZ_JACIDZ010000003.1"/>
</dbReference>
<reference evidence="1 2" key="1">
    <citation type="submission" date="2020-08" db="EMBL/GenBank/DDBJ databases">
        <title>Genomic Encyclopedia of Type Strains, Phase IV (KMG-IV): sequencing the most valuable type-strain genomes for metagenomic binning, comparative biology and taxonomic classification.</title>
        <authorList>
            <person name="Goeker M."/>
        </authorList>
    </citation>
    <scope>NUCLEOTIDE SEQUENCE [LARGE SCALE GENOMIC DNA]</scope>
    <source>
        <strain evidence="1 2">DSM 28101</strain>
    </source>
</reference>
<evidence type="ECO:0000313" key="1">
    <source>
        <dbReference type="EMBL" id="MBB4121544.1"/>
    </source>
</evidence>
<dbReference type="Proteomes" id="UP000530571">
    <property type="component" value="Unassembled WGS sequence"/>
</dbReference>